<feature type="compositionally biased region" description="Acidic residues" evidence="1">
    <location>
        <begin position="522"/>
        <end position="533"/>
    </location>
</feature>
<dbReference type="PANTHER" id="PTHR35340:SF8">
    <property type="entry name" value="ASST-DOMAIN-CONTAINING PROTEIN"/>
    <property type="match status" value="1"/>
</dbReference>
<evidence type="ECO:0008006" key="5">
    <source>
        <dbReference type="Google" id="ProtNLM"/>
    </source>
</evidence>
<accession>A0A2T5LSA5</accession>
<dbReference type="VEuPathDB" id="FungiDB:P175DRAFT_0533587"/>
<dbReference type="RefSeq" id="XP_040750559.1">
    <property type="nucleotide sequence ID" value="XM_040900073.1"/>
</dbReference>
<feature type="region of interest" description="Disordered" evidence="1">
    <location>
        <begin position="490"/>
        <end position="547"/>
    </location>
</feature>
<organism evidence="3 4">
    <name type="scientific">Aspergillus ochraceoroseus IBT 24754</name>
    <dbReference type="NCBI Taxonomy" id="1392256"/>
    <lineage>
        <taxon>Eukaryota</taxon>
        <taxon>Fungi</taxon>
        <taxon>Dikarya</taxon>
        <taxon>Ascomycota</taxon>
        <taxon>Pezizomycotina</taxon>
        <taxon>Eurotiomycetes</taxon>
        <taxon>Eurotiomycetidae</taxon>
        <taxon>Eurotiales</taxon>
        <taxon>Aspergillaceae</taxon>
        <taxon>Aspergillus</taxon>
        <taxon>Aspergillus subgen. Nidulantes</taxon>
    </lineage>
</organism>
<protein>
    <recommendedName>
        <fullName evidence="5">ASST-domain-containing protein</fullName>
    </recommendedName>
</protein>
<dbReference type="EMBL" id="MSFN02000006">
    <property type="protein sequence ID" value="PTU19167.1"/>
    <property type="molecule type" value="Genomic_DNA"/>
</dbReference>
<dbReference type="Pfam" id="PF14269">
    <property type="entry name" value="Arylsulfotran_2"/>
    <property type="match status" value="1"/>
</dbReference>
<dbReference type="GeneID" id="63816955"/>
<comment type="caution">
    <text evidence="3">The sequence shown here is derived from an EMBL/GenBank/DDBJ whole genome shotgun (WGS) entry which is preliminary data.</text>
</comment>
<dbReference type="OrthoDB" id="5427350at2759"/>
<reference evidence="3 4" key="1">
    <citation type="journal article" date="2018" name="Proc. Natl. Acad. Sci. U.S.A.">
        <title>Linking secondary metabolites to gene clusters through genome sequencing of six diverse Aspergillus species.</title>
        <authorList>
            <person name="Kaerboelling I."/>
            <person name="Vesth T.C."/>
            <person name="Frisvad J.C."/>
            <person name="Nybo J.L."/>
            <person name="Theobald S."/>
            <person name="Kuo A."/>
            <person name="Bowyer P."/>
            <person name="Matsuda Y."/>
            <person name="Mondo S."/>
            <person name="Lyhne E.K."/>
            <person name="Kogle M.E."/>
            <person name="Clum A."/>
            <person name="Lipzen A."/>
            <person name="Salamov A."/>
            <person name="Ngan C.Y."/>
            <person name="Daum C."/>
            <person name="Chiniquy J."/>
            <person name="Barry K."/>
            <person name="LaButti K."/>
            <person name="Haridas S."/>
            <person name="Simmons B.A."/>
            <person name="Magnuson J.K."/>
            <person name="Mortensen U.H."/>
            <person name="Larsen T.O."/>
            <person name="Grigoriev I.V."/>
            <person name="Baker S.E."/>
            <person name="Andersen M.R."/>
        </authorList>
    </citation>
    <scope>NUCLEOTIDE SEQUENCE [LARGE SCALE GENOMIC DNA]</scope>
    <source>
        <strain evidence="3 4">IBT 24754</strain>
    </source>
</reference>
<sequence>MASGLAAAEAENHDDLLSFVTLPNVRALKFDVAYRDRERVAPGYWFVAPYGVIDPEVPTHQWKPCQVGPYIYDADGGLVWAGSCMFDNRNIFDFKAANNIDDQPHLSFILQRAFNDDGSDKGYGYVLDQHYQEEYKVPVVNDLGSFNMHEFNVLDGGKSALACLYRSEETDLSTIGRPDERSWIVAGGLLELDTQTGEVLFEWSSYQQVQVDESVKVYPDSRPSDRPGWDYVHVNSADKNAVGDYLLSARFASTIYYISGQDGSIVWRLGGKRSDFALDFTFSKQHHARFVESNGTHHLISFLNNASDEAEQEENVSSALFVQIDTTATPMTATLVKRIERPDGGLTRLRGNVQSLGNGNTFVGWSEWGYQSEHDADGELLMEAKFGSTRFSSYRSYKFPFVGRPATPPDVVASVYGTDATDLSTIFHVSWNGATDIAGWRFYARSSADGVPVLIGNTTKRSFETMFIADGYVDWVSVQAVDQDEQVLGESEVHRTQTPDDWGQAGFQGTEPKPEEPYWRGEEEEEEEEEEEGRAERQVLKAARPYSTTSRSQYSRSQFKVLPFVTILLIGTGSYMFLVKSRTGQQRATTTTNQ</sequence>
<dbReference type="InterPro" id="IPR053143">
    <property type="entry name" value="Arylsulfate_ST"/>
</dbReference>
<name>A0A2T5LSA5_9EURO</name>
<dbReference type="Proteomes" id="UP000244073">
    <property type="component" value="Unassembled WGS sequence"/>
</dbReference>
<evidence type="ECO:0000256" key="2">
    <source>
        <dbReference type="SAM" id="Phobius"/>
    </source>
</evidence>
<dbReference type="PANTHER" id="PTHR35340">
    <property type="entry name" value="PQQ ENZYME REPEAT PROTEIN-RELATED"/>
    <property type="match status" value="1"/>
</dbReference>
<evidence type="ECO:0000313" key="3">
    <source>
        <dbReference type="EMBL" id="PTU19167.1"/>
    </source>
</evidence>
<feature type="transmembrane region" description="Helical" evidence="2">
    <location>
        <begin position="561"/>
        <end position="579"/>
    </location>
</feature>
<proteinExistence type="predicted"/>
<dbReference type="AlphaFoldDB" id="A0A2T5LSA5"/>
<evidence type="ECO:0000256" key="1">
    <source>
        <dbReference type="SAM" id="MobiDB-lite"/>
    </source>
</evidence>
<dbReference type="SUPFAM" id="SSF50998">
    <property type="entry name" value="Quinoprotein alcohol dehydrogenase-like"/>
    <property type="match status" value="1"/>
</dbReference>
<dbReference type="InterPro" id="IPR011047">
    <property type="entry name" value="Quinoprotein_ADH-like_sf"/>
</dbReference>
<keyword evidence="2" id="KW-1133">Transmembrane helix</keyword>
<evidence type="ECO:0000313" key="4">
    <source>
        <dbReference type="Proteomes" id="UP000244073"/>
    </source>
</evidence>
<keyword evidence="2" id="KW-0812">Transmembrane</keyword>
<dbReference type="InterPro" id="IPR039535">
    <property type="entry name" value="ASST-like"/>
</dbReference>
<gene>
    <name evidence="3" type="ORF">P175DRAFT_0533587</name>
</gene>
<keyword evidence="2" id="KW-0472">Membrane</keyword>
<feature type="compositionally biased region" description="Basic and acidic residues" evidence="1">
    <location>
        <begin position="512"/>
        <end position="521"/>
    </location>
</feature>